<proteinExistence type="predicted"/>
<dbReference type="AlphaFoldDB" id="A0A1B8ARX0"/>
<evidence type="ECO:0000313" key="2">
    <source>
        <dbReference type="EMBL" id="OBS23275.1"/>
    </source>
</evidence>
<accession>A0A1B8ARX0</accession>
<comment type="caution">
    <text evidence="2">The sequence shown here is derived from an EMBL/GenBank/DDBJ whole genome shotgun (WGS) entry which is preliminary data.</text>
</comment>
<dbReference type="EMBL" id="LYXU01000002">
    <property type="protein sequence ID" value="OBS23275.1"/>
    <property type="molecule type" value="Genomic_DNA"/>
</dbReference>
<reference evidence="2 3" key="1">
    <citation type="submission" date="2016-06" db="EMBL/GenBank/DDBJ databases">
        <title>Living apart together: crosstalk between the core and supernumerary genomes in a fungal plant pathogen.</title>
        <authorList>
            <person name="Vanheule A."/>
            <person name="Audenaert K."/>
            <person name="Warris S."/>
            <person name="Van De Geest H."/>
            <person name="Schijlen E."/>
            <person name="Hofte M."/>
            <person name="De Saeger S."/>
            <person name="Haesaert G."/>
            <person name="Waalwijk C."/>
            <person name="Van Der Lee T."/>
        </authorList>
    </citation>
    <scope>NUCLEOTIDE SEQUENCE [LARGE SCALE GENOMIC DNA]</scope>
    <source>
        <strain evidence="2 3">2516</strain>
    </source>
</reference>
<organism evidence="2 3">
    <name type="scientific">Fusarium poae</name>
    <dbReference type="NCBI Taxonomy" id="36050"/>
    <lineage>
        <taxon>Eukaryota</taxon>
        <taxon>Fungi</taxon>
        <taxon>Dikarya</taxon>
        <taxon>Ascomycota</taxon>
        <taxon>Pezizomycotina</taxon>
        <taxon>Sordariomycetes</taxon>
        <taxon>Hypocreomycetidae</taxon>
        <taxon>Hypocreales</taxon>
        <taxon>Nectriaceae</taxon>
        <taxon>Fusarium</taxon>
    </lineage>
</organism>
<dbReference type="STRING" id="36050.A0A1B8ARX0"/>
<feature type="domain" description="HNH nuclease" evidence="1">
    <location>
        <begin position="45"/>
        <end position="98"/>
    </location>
</feature>
<dbReference type="Pfam" id="PF13391">
    <property type="entry name" value="HNH_2"/>
    <property type="match status" value="1"/>
</dbReference>
<protein>
    <recommendedName>
        <fullName evidence="1">HNH nuclease domain-containing protein</fullName>
    </recommendedName>
</protein>
<gene>
    <name evidence="2" type="ORF">FPOA_03827</name>
</gene>
<name>A0A1B8ARX0_FUSPO</name>
<evidence type="ECO:0000313" key="3">
    <source>
        <dbReference type="Proteomes" id="UP000091967"/>
    </source>
</evidence>
<sequence length="312" mass="36784">MMEAETPTLQDAFEAQMAETYCKDPPNQGDLWDPILYVWRSPDSGLVKATHLFPRRQARFMNSIFGNGAIEDLFSPNNGLFLHPAIEEALHSGYLAIVPNVELDDMEPWWDKSDVPPSMTIPEWEKREVKNYKVVVLDKRSPGIRQLFANYKDDIAYDWWYLDGRKLLFRSDYRPRERYIWWTYLNTILHADWRIEDCCDMGKGEFHNVFRRATQYWKPYGNYAKKSQIMGFIQKISNDSVEDFLCKGFVEDDDTEDARQEAAEALLLEIIARSEEDGEDDFDTDEDDVKVWVRTDRELAYWISSPRWPETI</sequence>
<dbReference type="Proteomes" id="UP000091967">
    <property type="component" value="Unassembled WGS sequence"/>
</dbReference>
<evidence type="ECO:0000259" key="1">
    <source>
        <dbReference type="Pfam" id="PF13391"/>
    </source>
</evidence>
<dbReference type="InterPro" id="IPR003615">
    <property type="entry name" value="HNH_nuc"/>
</dbReference>
<keyword evidence="3" id="KW-1185">Reference proteome</keyword>